<evidence type="ECO:0000256" key="7">
    <source>
        <dbReference type="ARBA" id="ARBA00022692"/>
    </source>
</evidence>
<reference evidence="17 18" key="1">
    <citation type="journal article" date="2018" name="Sci. Rep.">
        <title>Genomic signatures of local adaptation to the degree of environmental predictability in rotifers.</title>
        <authorList>
            <person name="Franch-Gras L."/>
            <person name="Hahn C."/>
            <person name="Garcia-Roger E.M."/>
            <person name="Carmona M.J."/>
            <person name="Serra M."/>
            <person name="Gomez A."/>
        </authorList>
    </citation>
    <scope>NUCLEOTIDE SEQUENCE [LARGE SCALE GENOMIC DNA]</scope>
    <source>
        <strain evidence="17">HYR1</strain>
    </source>
</reference>
<dbReference type="STRING" id="10195.A0A3M7RHI0"/>
<comment type="subcellular location">
    <subcellularLocation>
        <location evidence="2">Endoplasmic reticulum membrane</location>
        <topology evidence="2">Single-pass type I membrane protein</topology>
    </subcellularLocation>
</comment>
<feature type="transmembrane region" description="Helical" evidence="15">
    <location>
        <begin position="141"/>
        <end position="158"/>
    </location>
</feature>
<proteinExistence type="inferred from homology"/>
<protein>
    <recommendedName>
        <fullName evidence="5">Translocon-associated protein subunit delta</fullName>
    </recommendedName>
    <alternativeName>
        <fullName evidence="14">Signal sequence receptor subunit delta</fullName>
    </alternativeName>
</protein>
<evidence type="ECO:0000256" key="11">
    <source>
        <dbReference type="ARBA" id="ARBA00022989"/>
    </source>
</evidence>
<dbReference type="Proteomes" id="UP000276133">
    <property type="component" value="Unassembled WGS sequence"/>
</dbReference>
<keyword evidence="8 16" id="KW-0732">Signal</keyword>
<evidence type="ECO:0000256" key="8">
    <source>
        <dbReference type="ARBA" id="ARBA00022729"/>
    </source>
</evidence>
<comment type="similarity">
    <text evidence="3">Belongs to the TRAP-delta family.</text>
</comment>
<evidence type="ECO:0000256" key="4">
    <source>
        <dbReference type="ARBA" id="ARBA00011819"/>
    </source>
</evidence>
<name>A0A3M7RHI0_BRAPC</name>
<comment type="subunit">
    <text evidence="4">Heterotetramer of TRAP-alpha, TRAP-beta, TRAP-delta and TRAP-gamma.</text>
</comment>
<accession>A0A3M7RHI0</accession>
<feature type="signal peptide" evidence="16">
    <location>
        <begin position="1"/>
        <end position="17"/>
    </location>
</feature>
<evidence type="ECO:0000256" key="15">
    <source>
        <dbReference type="SAM" id="Phobius"/>
    </source>
</evidence>
<evidence type="ECO:0000313" key="17">
    <source>
        <dbReference type="EMBL" id="RNA23011.1"/>
    </source>
</evidence>
<keyword evidence="9" id="KW-0256">Endoplasmic reticulum</keyword>
<keyword evidence="12 15" id="KW-0472">Membrane</keyword>
<evidence type="ECO:0000256" key="10">
    <source>
        <dbReference type="ARBA" id="ARBA00022843"/>
    </source>
</evidence>
<evidence type="ECO:0000256" key="2">
    <source>
        <dbReference type="ARBA" id="ARBA00004115"/>
    </source>
</evidence>
<evidence type="ECO:0000256" key="14">
    <source>
        <dbReference type="ARBA" id="ARBA00031791"/>
    </source>
</evidence>
<comment type="caution">
    <text evidence="17">The sequence shown here is derived from an EMBL/GenBank/DDBJ whole genome shotgun (WGS) entry which is preliminary data.</text>
</comment>
<keyword evidence="6" id="KW-1017">Isopeptide bond</keyword>
<evidence type="ECO:0000256" key="5">
    <source>
        <dbReference type="ARBA" id="ARBA00014387"/>
    </source>
</evidence>
<dbReference type="InterPro" id="IPR008855">
    <property type="entry name" value="TRAP-delta"/>
</dbReference>
<dbReference type="OrthoDB" id="10055808at2759"/>
<dbReference type="GO" id="GO:0005789">
    <property type="term" value="C:endoplasmic reticulum membrane"/>
    <property type="evidence" value="ECO:0007669"/>
    <property type="project" value="UniProtKB-SubCell"/>
</dbReference>
<keyword evidence="7 15" id="KW-0812">Transmembrane</keyword>
<evidence type="ECO:0000256" key="9">
    <source>
        <dbReference type="ARBA" id="ARBA00022824"/>
    </source>
</evidence>
<organism evidence="17 18">
    <name type="scientific">Brachionus plicatilis</name>
    <name type="common">Marine rotifer</name>
    <name type="synonym">Brachionus muelleri</name>
    <dbReference type="NCBI Taxonomy" id="10195"/>
    <lineage>
        <taxon>Eukaryota</taxon>
        <taxon>Metazoa</taxon>
        <taxon>Spiralia</taxon>
        <taxon>Gnathifera</taxon>
        <taxon>Rotifera</taxon>
        <taxon>Eurotatoria</taxon>
        <taxon>Monogononta</taxon>
        <taxon>Pseudotrocha</taxon>
        <taxon>Ploima</taxon>
        <taxon>Brachionidae</taxon>
        <taxon>Brachionus</taxon>
    </lineage>
</organism>
<dbReference type="Pfam" id="PF05404">
    <property type="entry name" value="TRAP-delta"/>
    <property type="match status" value="1"/>
</dbReference>
<evidence type="ECO:0000256" key="16">
    <source>
        <dbReference type="SAM" id="SignalP"/>
    </source>
</evidence>
<evidence type="ECO:0000256" key="6">
    <source>
        <dbReference type="ARBA" id="ARBA00022499"/>
    </source>
</evidence>
<dbReference type="EMBL" id="REGN01003358">
    <property type="protein sequence ID" value="RNA23011.1"/>
    <property type="molecule type" value="Genomic_DNA"/>
</dbReference>
<evidence type="ECO:0000256" key="3">
    <source>
        <dbReference type="ARBA" id="ARBA00009294"/>
    </source>
</evidence>
<evidence type="ECO:0000256" key="1">
    <source>
        <dbReference type="ARBA" id="ARBA00002838"/>
    </source>
</evidence>
<gene>
    <name evidence="17" type="ORF">BpHYR1_014661</name>
</gene>
<comment type="function">
    <text evidence="1">TRAP proteins are part of a complex whose function is to bind calcium to the ER membrane and thereby regulate the retention of ER resident proteins.</text>
</comment>
<keyword evidence="18" id="KW-1185">Reference proteome</keyword>
<dbReference type="PANTHER" id="PTHR12731">
    <property type="entry name" value="TRANSLOCON-ASSOCIATED PROTEIN, DELTA SUBUNIT"/>
    <property type="match status" value="1"/>
</dbReference>
<evidence type="ECO:0000313" key="18">
    <source>
        <dbReference type="Proteomes" id="UP000276133"/>
    </source>
</evidence>
<keyword evidence="10" id="KW-0832">Ubl conjugation</keyword>
<evidence type="ECO:0000256" key="13">
    <source>
        <dbReference type="ARBA" id="ARBA00023157"/>
    </source>
</evidence>
<keyword evidence="13" id="KW-1015">Disulfide bond</keyword>
<dbReference type="PANTHER" id="PTHR12731:SF1">
    <property type="entry name" value="TRANSLOCON-ASSOCIATED PROTEIN SUBUNIT DELTA"/>
    <property type="match status" value="1"/>
</dbReference>
<sequence>MISIIFGILLLATFSLGQQCNQAKIINVRTWTSENSKLNIETAYIIQFKAQCQNNARNVPFYGEIDGKFLVSSADATGETYEISWSEPIKKARSGEIKVRIFDEEGYGAFRKAQRSGDFSKIKELHTVTLYHQGSYKGPSIQIEFLVTILFGVIFYFAKSSINKIQN</sequence>
<keyword evidence="11 15" id="KW-1133">Transmembrane helix</keyword>
<evidence type="ECO:0000256" key="12">
    <source>
        <dbReference type="ARBA" id="ARBA00023136"/>
    </source>
</evidence>
<feature type="chain" id="PRO_5018185709" description="Translocon-associated protein subunit delta" evidence="16">
    <location>
        <begin position="18"/>
        <end position="167"/>
    </location>
</feature>
<dbReference type="AlphaFoldDB" id="A0A3M7RHI0"/>